<gene>
    <name evidence="2" type="ORF">B0H16DRAFT_1604400</name>
</gene>
<evidence type="ECO:0000313" key="2">
    <source>
        <dbReference type="EMBL" id="KAJ7720641.1"/>
    </source>
</evidence>
<dbReference type="SMART" id="SM00478">
    <property type="entry name" value="ENDO3c"/>
    <property type="match status" value="1"/>
</dbReference>
<dbReference type="InterPro" id="IPR003265">
    <property type="entry name" value="HhH-GPD_domain"/>
</dbReference>
<evidence type="ECO:0000313" key="3">
    <source>
        <dbReference type="Proteomes" id="UP001215598"/>
    </source>
</evidence>
<reference evidence="2" key="1">
    <citation type="submission" date="2023-03" db="EMBL/GenBank/DDBJ databases">
        <title>Massive genome expansion in bonnet fungi (Mycena s.s.) driven by repeated elements and novel gene families across ecological guilds.</title>
        <authorList>
            <consortium name="Lawrence Berkeley National Laboratory"/>
            <person name="Harder C.B."/>
            <person name="Miyauchi S."/>
            <person name="Viragh M."/>
            <person name="Kuo A."/>
            <person name="Thoen E."/>
            <person name="Andreopoulos B."/>
            <person name="Lu D."/>
            <person name="Skrede I."/>
            <person name="Drula E."/>
            <person name="Henrissat B."/>
            <person name="Morin E."/>
            <person name="Kohler A."/>
            <person name="Barry K."/>
            <person name="LaButti K."/>
            <person name="Morin E."/>
            <person name="Salamov A."/>
            <person name="Lipzen A."/>
            <person name="Mereny Z."/>
            <person name="Hegedus B."/>
            <person name="Baldrian P."/>
            <person name="Stursova M."/>
            <person name="Weitz H."/>
            <person name="Taylor A."/>
            <person name="Grigoriev I.V."/>
            <person name="Nagy L.G."/>
            <person name="Martin F."/>
            <person name="Kauserud H."/>
        </authorList>
    </citation>
    <scope>NUCLEOTIDE SEQUENCE</scope>
    <source>
        <strain evidence="2">CBHHK182m</strain>
    </source>
</reference>
<accession>A0AAD7HH39</accession>
<feature type="domain" description="HhH-GPD" evidence="1">
    <location>
        <begin position="102"/>
        <end position="257"/>
    </location>
</feature>
<dbReference type="CDD" id="cd00056">
    <property type="entry name" value="ENDO3c"/>
    <property type="match status" value="1"/>
</dbReference>
<dbReference type="PANTHER" id="PTHR47203:SF1">
    <property type="entry name" value="HYPOTHETICAL BASE EXCISION DNA REPAIR PROTEIN (EUROFUNG)"/>
    <property type="match status" value="1"/>
</dbReference>
<dbReference type="SUPFAM" id="SSF48150">
    <property type="entry name" value="DNA-glycosylase"/>
    <property type="match status" value="1"/>
</dbReference>
<name>A0AAD7HH39_9AGAR</name>
<evidence type="ECO:0000259" key="1">
    <source>
        <dbReference type="SMART" id="SM00478"/>
    </source>
</evidence>
<dbReference type="PANTHER" id="PTHR47203">
    <property type="match status" value="1"/>
</dbReference>
<dbReference type="GO" id="GO:0003824">
    <property type="term" value="F:catalytic activity"/>
    <property type="evidence" value="ECO:0007669"/>
    <property type="project" value="InterPro"/>
</dbReference>
<organism evidence="2 3">
    <name type="scientific">Mycena metata</name>
    <dbReference type="NCBI Taxonomy" id="1033252"/>
    <lineage>
        <taxon>Eukaryota</taxon>
        <taxon>Fungi</taxon>
        <taxon>Dikarya</taxon>
        <taxon>Basidiomycota</taxon>
        <taxon>Agaricomycotina</taxon>
        <taxon>Agaricomycetes</taxon>
        <taxon>Agaricomycetidae</taxon>
        <taxon>Agaricales</taxon>
        <taxon>Marasmiineae</taxon>
        <taxon>Mycenaceae</taxon>
        <taxon>Mycena</taxon>
    </lineage>
</organism>
<keyword evidence="3" id="KW-1185">Reference proteome</keyword>
<dbReference type="Gene3D" id="1.10.340.30">
    <property type="entry name" value="Hypothetical protein, domain 2"/>
    <property type="match status" value="1"/>
</dbReference>
<sequence length="282" mass="30268">MPKASKQTPSGASFSNKRGGTKIGTAVAAAVAGTSARAKQLRGALEVAENSSPDSPFPTIFRPTAVEAQEVYTLLCAAHGIPSAQAAFDEPDVLEGLISTILSQSTSGPNSSRAKARLDATFGRNNFSAIARASPDDLIEAIRCGGLAKKKATTIQTLISAIHERHGSYSLQFLAATREDQRRTDAEITRELLSYKGVGPKTAACVLSLCLGREAFAVDTHVWRLSKVLGWVPESADRVRTQLKHALHVLLMHHGRTCNGCKKDGTADCILRKYRRERSVDS</sequence>
<dbReference type="InterPro" id="IPR011257">
    <property type="entry name" value="DNA_glycosylase"/>
</dbReference>
<dbReference type="AlphaFoldDB" id="A0AAD7HH39"/>
<proteinExistence type="predicted"/>
<dbReference type="Proteomes" id="UP001215598">
    <property type="component" value="Unassembled WGS sequence"/>
</dbReference>
<comment type="caution">
    <text evidence="2">The sequence shown here is derived from an EMBL/GenBank/DDBJ whole genome shotgun (WGS) entry which is preliminary data.</text>
</comment>
<dbReference type="Pfam" id="PF00730">
    <property type="entry name" value="HhH-GPD"/>
    <property type="match status" value="1"/>
</dbReference>
<dbReference type="GO" id="GO:0006285">
    <property type="term" value="P:base-excision repair, AP site formation"/>
    <property type="evidence" value="ECO:0007669"/>
    <property type="project" value="UniProtKB-ARBA"/>
</dbReference>
<dbReference type="EMBL" id="JARKIB010000238">
    <property type="protein sequence ID" value="KAJ7720641.1"/>
    <property type="molecule type" value="Genomic_DNA"/>
</dbReference>
<protein>
    <submittedName>
        <fullName evidence="2">DNA glycosylase</fullName>
    </submittedName>
</protein>